<sequence>MAVVGIDFGSDSSRIASFVDAIGYKQRIIGTAGKGTMVSNAANFVFGFKSLFGKQIDDPEIERHQHYSGAMLIENQKGQLCFQVQDKNGIIQIPITTIAATFFFKLFEQIQAGDGSKHASVITLSVPSFFTQEQRVSVIEAVQICNIAEKITFISDIAALAMEYTTNNWGKLFDKQQTQTSESKDKKYEPIQHEQQLKYFALFILLGHSYSTAAVIRFSQDSTSVLSSVSSEVISGQEIDRRMAKYIASIIEHRQHLAEGTVWDDGPRT</sequence>
<dbReference type="InterPro" id="IPR043129">
    <property type="entry name" value="ATPase_NBD"/>
</dbReference>
<dbReference type="PANTHER" id="PTHR45639">
    <property type="entry name" value="HSC70CB, ISOFORM G-RELATED"/>
    <property type="match status" value="1"/>
</dbReference>
<evidence type="ECO:0000313" key="3">
    <source>
        <dbReference type="EMBL" id="KAA6396678.1"/>
    </source>
</evidence>
<proteinExistence type="predicted"/>
<accession>A0A5J4WPC1</accession>
<comment type="caution">
    <text evidence="3">The sequence shown here is derived from an EMBL/GenBank/DDBJ whole genome shotgun (WGS) entry which is preliminary data.</text>
</comment>
<dbReference type="Proteomes" id="UP000324800">
    <property type="component" value="Unassembled WGS sequence"/>
</dbReference>
<dbReference type="GO" id="GO:0005829">
    <property type="term" value="C:cytosol"/>
    <property type="evidence" value="ECO:0007669"/>
    <property type="project" value="TreeGrafter"/>
</dbReference>
<evidence type="ECO:0000256" key="2">
    <source>
        <dbReference type="ARBA" id="ARBA00022840"/>
    </source>
</evidence>
<dbReference type="SUPFAM" id="SSF53067">
    <property type="entry name" value="Actin-like ATPase domain"/>
    <property type="match status" value="1"/>
</dbReference>
<keyword evidence="2" id="KW-0067">ATP-binding</keyword>
<protein>
    <submittedName>
        <fullName evidence="3">Uncharacterized protein</fullName>
    </submittedName>
</protein>
<dbReference type="GO" id="GO:0005634">
    <property type="term" value="C:nucleus"/>
    <property type="evidence" value="ECO:0007669"/>
    <property type="project" value="TreeGrafter"/>
</dbReference>
<dbReference type="Gene3D" id="3.30.30.30">
    <property type="match status" value="1"/>
</dbReference>
<name>A0A5J4WPC1_9EUKA</name>
<evidence type="ECO:0000256" key="1">
    <source>
        <dbReference type="ARBA" id="ARBA00022741"/>
    </source>
</evidence>
<dbReference type="PANTHER" id="PTHR45639:SF32">
    <property type="entry name" value="HEAT SHOCK PROTEIN PDR13"/>
    <property type="match status" value="1"/>
</dbReference>
<dbReference type="Gene3D" id="3.30.420.40">
    <property type="match status" value="2"/>
</dbReference>
<dbReference type="AlphaFoldDB" id="A0A5J4WPC1"/>
<dbReference type="Gene3D" id="3.90.640.10">
    <property type="entry name" value="Actin, Chain A, domain 4"/>
    <property type="match status" value="1"/>
</dbReference>
<dbReference type="InterPro" id="IPR013126">
    <property type="entry name" value="Hsp_70_fam"/>
</dbReference>
<gene>
    <name evidence="3" type="ORF">EZS28_007793</name>
</gene>
<organism evidence="3 4">
    <name type="scientific">Streblomastix strix</name>
    <dbReference type="NCBI Taxonomy" id="222440"/>
    <lineage>
        <taxon>Eukaryota</taxon>
        <taxon>Metamonada</taxon>
        <taxon>Preaxostyla</taxon>
        <taxon>Oxymonadida</taxon>
        <taxon>Streblomastigidae</taxon>
        <taxon>Streblomastix</taxon>
    </lineage>
</organism>
<dbReference type="EMBL" id="SNRW01001366">
    <property type="protein sequence ID" value="KAA6396678.1"/>
    <property type="molecule type" value="Genomic_DNA"/>
</dbReference>
<keyword evidence="1" id="KW-0547">Nucleotide-binding</keyword>
<dbReference type="OrthoDB" id="434160at2759"/>
<dbReference type="GO" id="GO:0140662">
    <property type="term" value="F:ATP-dependent protein folding chaperone"/>
    <property type="evidence" value="ECO:0007669"/>
    <property type="project" value="InterPro"/>
</dbReference>
<reference evidence="3 4" key="1">
    <citation type="submission" date="2019-03" db="EMBL/GenBank/DDBJ databases">
        <title>Single cell metagenomics reveals metabolic interactions within the superorganism composed of flagellate Streblomastix strix and complex community of Bacteroidetes bacteria on its surface.</title>
        <authorList>
            <person name="Treitli S.C."/>
            <person name="Kolisko M."/>
            <person name="Husnik F."/>
            <person name="Keeling P."/>
            <person name="Hampl V."/>
        </authorList>
    </citation>
    <scope>NUCLEOTIDE SEQUENCE [LARGE SCALE GENOMIC DNA]</scope>
    <source>
        <strain evidence="3">ST1C</strain>
    </source>
</reference>
<dbReference type="Pfam" id="PF00012">
    <property type="entry name" value="HSP70"/>
    <property type="match status" value="1"/>
</dbReference>
<dbReference type="GO" id="GO:0005524">
    <property type="term" value="F:ATP binding"/>
    <property type="evidence" value="ECO:0007669"/>
    <property type="project" value="UniProtKB-KW"/>
</dbReference>
<evidence type="ECO:0000313" key="4">
    <source>
        <dbReference type="Proteomes" id="UP000324800"/>
    </source>
</evidence>